<dbReference type="SUPFAM" id="SSF53756">
    <property type="entry name" value="UDP-Glycosyltransferase/glycogen phosphorylase"/>
    <property type="match status" value="1"/>
</dbReference>
<accession>A0ABU3LKE1</accession>
<evidence type="ECO:0000313" key="2">
    <source>
        <dbReference type="Proteomes" id="UP001257277"/>
    </source>
</evidence>
<sequence>MLSELGVDIYLHMFEYGRGEQKELTKYCKEVHYYKRNPFVKSFLSTDPFIVKSRSNDRLTTNLNKDPFPILFEGLHTTYPVFENLLKGQPVFVRAHNIEHRFYKGLSESESNLFKKRFFKQEAKKLKRYQQVLKKVNGVFTISPFEQAYFFQKFGDHCQYVPAFHEVFKKQHLKNKGTYILYHGNMMVPENVKAALFLIKVYKGSKFTFKIASSHVHKTLVKEIGLHPNISFTHIREENDLSKLFEEAHINVLPTFQKTGIKLKLLNTLYQSKFVIANDFMIDDTGLETLCERANTKAEFLNKTEMLFNTDFSNDIVNERLQILQQFDPIQGGQKIIDTIFN</sequence>
<comment type="caution">
    <text evidence="1">The sequence shown here is derived from an EMBL/GenBank/DDBJ whole genome shotgun (WGS) entry which is preliminary data.</text>
</comment>
<evidence type="ECO:0000313" key="1">
    <source>
        <dbReference type="EMBL" id="MDT7833502.1"/>
    </source>
</evidence>
<name>A0ABU3LKE1_9FLAO</name>
<dbReference type="Proteomes" id="UP001257277">
    <property type="component" value="Unassembled WGS sequence"/>
</dbReference>
<dbReference type="Gene3D" id="3.40.50.2000">
    <property type="entry name" value="Glycogen Phosphorylase B"/>
    <property type="match status" value="1"/>
</dbReference>
<dbReference type="EMBL" id="JAVTTO010000006">
    <property type="protein sequence ID" value="MDT7833502.1"/>
    <property type="molecule type" value="Genomic_DNA"/>
</dbReference>
<keyword evidence="2" id="KW-1185">Reference proteome</keyword>
<gene>
    <name evidence="1" type="ORF">RQM59_14040</name>
</gene>
<organism evidence="1 2">
    <name type="scientific">Asprobacillus argus</name>
    <dbReference type="NCBI Taxonomy" id="3076534"/>
    <lineage>
        <taxon>Bacteria</taxon>
        <taxon>Pseudomonadati</taxon>
        <taxon>Bacteroidota</taxon>
        <taxon>Flavobacteriia</taxon>
        <taxon>Flavobacteriales</taxon>
        <taxon>Flavobacteriaceae</taxon>
        <taxon>Asprobacillus</taxon>
    </lineage>
</organism>
<proteinExistence type="predicted"/>
<evidence type="ECO:0008006" key="3">
    <source>
        <dbReference type="Google" id="ProtNLM"/>
    </source>
</evidence>
<dbReference type="RefSeq" id="WP_349242755.1">
    <property type="nucleotide sequence ID" value="NZ_JAVTTO010000006.1"/>
</dbReference>
<reference evidence="1 2" key="1">
    <citation type="submission" date="2023-09" db="EMBL/GenBank/DDBJ databases">
        <title>Novel taxa isolated from Blanes Bay.</title>
        <authorList>
            <person name="Rey-Velasco X."/>
            <person name="Lucena T."/>
        </authorList>
    </citation>
    <scope>NUCLEOTIDE SEQUENCE [LARGE SCALE GENOMIC DNA]</scope>
    <source>
        <strain evidence="1 2">S356</strain>
    </source>
</reference>
<protein>
    <recommendedName>
        <fullName evidence="3">Glycosyltransferase</fullName>
    </recommendedName>
</protein>